<evidence type="ECO:0000313" key="6">
    <source>
        <dbReference type="Proteomes" id="UP001260980"/>
    </source>
</evidence>
<dbReference type="Pfam" id="PF07883">
    <property type="entry name" value="Cupin_2"/>
    <property type="match status" value="1"/>
</dbReference>
<evidence type="ECO:0000256" key="2">
    <source>
        <dbReference type="ARBA" id="ARBA00023125"/>
    </source>
</evidence>
<dbReference type="PRINTS" id="PR00032">
    <property type="entry name" value="HTHARAC"/>
</dbReference>
<dbReference type="Gene3D" id="2.60.120.10">
    <property type="entry name" value="Jelly Rolls"/>
    <property type="match status" value="1"/>
</dbReference>
<dbReference type="Proteomes" id="UP001260980">
    <property type="component" value="Unassembled WGS sequence"/>
</dbReference>
<dbReference type="PROSITE" id="PS00041">
    <property type="entry name" value="HTH_ARAC_FAMILY_1"/>
    <property type="match status" value="1"/>
</dbReference>
<dbReference type="InterPro" id="IPR037923">
    <property type="entry name" value="HTH-like"/>
</dbReference>
<dbReference type="PROSITE" id="PS01124">
    <property type="entry name" value="HTH_ARAC_FAMILY_2"/>
    <property type="match status" value="1"/>
</dbReference>
<dbReference type="InterPro" id="IPR009057">
    <property type="entry name" value="Homeodomain-like_sf"/>
</dbReference>
<dbReference type="PANTHER" id="PTHR43280:SF2">
    <property type="entry name" value="HTH-TYPE TRANSCRIPTIONAL REGULATOR EXSA"/>
    <property type="match status" value="1"/>
</dbReference>
<dbReference type="InterPro" id="IPR013096">
    <property type="entry name" value="Cupin_2"/>
</dbReference>
<dbReference type="InterPro" id="IPR014710">
    <property type="entry name" value="RmlC-like_jellyroll"/>
</dbReference>
<comment type="caution">
    <text evidence="5">The sequence shown here is derived from an EMBL/GenBank/DDBJ whole genome shotgun (WGS) entry which is preliminary data.</text>
</comment>
<sequence length="275" mass="32231">MNYEFLTSFTPRILDVVERNKCFWDEFHYELLRERTKLHTFSYVVEGEGWLELDGERHQLHKGCLFQIRPNTHMRITTQSDNTVCFISFHFKYWSSRWENGEMLLTEGAEIVPVSGQVVHIGQTDIEETFRDAFQLWQSKVDGYEWLVKLAFMNVIQRVNELTAMANSENPTTAAVQKASDYIKNHYQQSISREMIAQHVSLSPGYLSLAFKQVTGLGLTEYLVRMRLDRAKYLLKSSRLPIREISDACGFADSFYFTRVFKKETGMNPRDYRNS</sequence>
<dbReference type="RefSeq" id="WP_315952157.1">
    <property type="nucleotide sequence ID" value="NZ_JAWCUD010000003.1"/>
</dbReference>
<dbReference type="SMART" id="SM00342">
    <property type="entry name" value="HTH_ARAC"/>
    <property type="match status" value="1"/>
</dbReference>
<protein>
    <submittedName>
        <fullName evidence="5">AraC family transcriptional regulator</fullName>
    </submittedName>
</protein>
<evidence type="ECO:0000259" key="4">
    <source>
        <dbReference type="PROSITE" id="PS01124"/>
    </source>
</evidence>
<organism evidence="5 6">
    <name type="scientific">Paenibacillus violae</name>
    <dbReference type="NCBI Taxonomy" id="3077234"/>
    <lineage>
        <taxon>Bacteria</taxon>
        <taxon>Bacillati</taxon>
        <taxon>Bacillota</taxon>
        <taxon>Bacilli</taxon>
        <taxon>Bacillales</taxon>
        <taxon>Paenibacillaceae</taxon>
        <taxon>Paenibacillus</taxon>
    </lineage>
</organism>
<dbReference type="Pfam" id="PF12833">
    <property type="entry name" value="HTH_18"/>
    <property type="match status" value="1"/>
</dbReference>
<keyword evidence="3" id="KW-0804">Transcription</keyword>
<dbReference type="Gene3D" id="1.10.10.60">
    <property type="entry name" value="Homeodomain-like"/>
    <property type="match status" value="2"/>
</dbReference>
<evidence type="ECO:0000313" key="5">
    <source>
        <dbReference type="EMBL" id="MDU0202149.1"/>
    </source>
</evidence>
<dbReference type="EMBL" id="JAWCUD010000003">
    <property type="protein sequence ID" value="MDU0202149.1"/>
    <property type="molecule type" value="Genomic_DNA"/>
</dbReference>
<feature type="domain" description="HTH araC/xylS-type" evidence="4">
    <location>
        <begin position="177"/>
        <end position="275"/>
    </location>
</feature>
<proteinExistence type="predicted"/>
<accession>A0ABU3RDM2</accession>
<dbReference type="InterPro" id="IPR020449">
    <property type="entry name" value="Tscrpt_reg_AraC-type_HTH"/>
</dbReference>
<evidence type="ECO:0000256" key="1">
    <source>
        <dbReference type="ARBA" id="ARBA00023015"/>
    </source>
</evidence>
<gene>
    <name evidence="5" type="ORF">RQP52_13680</name>
</gene>
<dbReference type="PANTHER" id="PTHR43280">
    <property type="entry name" value="ARAC-FAMILY TRANSCRIPTIONAL REGULATOR"/>
    <property type="match status" value="1"/>
</dbReference>
<keyword evidence="2" id="KW-0238">DNA-binding</keyword>
<keyword evidence="6" id="KW-1185">Reference proteome</keyword>
<evidence type="ECO:0000256" key="3">
    <source>
        <dbReference type="ARBA" id="ARBA00023163"/>
    </source>
</evidence>
<dbReference type="InterPro" id="IPR018060">
    <property type="entry name" value="HTH_AraC"/>
</dbReference>
<name>A0ABU3RDM2_9BACL</name>
<dbReference type="InterPro" id="IPR018062">
    <property type="entry name" value="HTH_AraC-typ_CS"/>
</dbReference>
<keyword evidence="1" id="KW-0805">Transcription regulation</keyword>
<reference evidence="5 6" key="1">
    <citation type="submission" date="2023-10" db="EMBL/GenBank/DDBJ databases">
        <title>Paenibacillus strain PFR10 Genome sequencing and assembly.</title>
        <authorList>
            <person name="Kim I."/>
        </authorList>
    </citation>
    <scope>NUCLEOTIDE SEQUENCE [LARGE SCALE GENOMIC DNA]</scope>
    <source>
        <strain evidence="5 6">PFR10</strain>
    </source>
</reference>
<dbReference type="SUPFAM" id="SSF51215">
    <property type="entry name" value="Regulatory protein AraC"/>
    <property type="match status" value="1"/>
</dbReference>
<dbReference type="SUPFAM" id="SSF46689">
    <property type="entry name" value="Homeodomain-like"/>
    <property type="match status" value="2"/>
</dbReference>